<dbReference type="FunFam" id="3.40.1170.60:FF:000006">
    <property type="entry name" value="DNA polymerase iota"/>
    <property type="match status" value="1"/>
</dbReference>
<evidence type="ECO:0000256" key="1">
    <source>
        <dbReference type="ARBA" id="ARBA00004173"/>
    </source>
</evidence>
<keyword evidence="6" id="KW-1185">Reference proteome</keyword>
<dbReference type="PROSITE" id="PS50173">
    <property type="entry name" value="UMUC"/>
    <property type="match status" value="1"/>
</dbReference>
<evidence type="ECO:0000313" key="6">
    <source>
        <dbReference type="Proteomes" id="UP001172155"/>
    </source>
</evidence>
<comment type="subcellular location">
    <subcellularLocation>
        <location evidence="1">Mitochondrion</location>
    </subcellularLocation>
</comment>
<dbReference type="InterPro" id="IPR043502">
    <property type="entry name" value="DNA/RNA_pol_sf"/>
</dbReference>
<evidence type="ECO:0000256" key="3">
    <source>
        <dbReference type="SAM" id="MobiDB-lite"/>
    </source>
</evidence>
<evidence type="ECO:0000256" key="2">
    <source>
        <dbReference type="ARBA" id="ARBA00023128"/>
    </source>
</evidence>
<dbReference type="Pfam" id="PF00817">
    <property type="entry name" value="IMS"/>
    <property type="match status" value="1"/>
</dbReference>
<dbReference type="InterPro" id="IPR001126">
    <property type="entry name" value="UmuC"/>
</dbReference>
<dbReference type="AlphaFoldDB" id="A0AA40EKG5"/>
<gene>
    <name evidence="5" type="ORF">B0T18DRAFT_353460</name>
</gene>
<accession>A0AA40EKG5</accession>
<proteinExistence type="predicted"/>
<dbReference type="InterPro" id="IPR036775">
    <property type="entry name" value="DNA_pol_Y-fam_lit_finger_sf"/>
</dbReference>
<dbReference type="GO" id="GO:0070987">
    <property type="term" value="P:error-free translesion synthesis"/>
    <property type="evidence" value="ECO:0007669"/>
    <property type="project" value="UniProtKB-ARBA"/>
</dbReference>
<reference evidence="5" key="1">
    <citation type="submission" date="2023-06" db="EMBL/GenBank/DDBJ databases">
        <title>Genome-scale phylogeny and comparative genomics of the fungal order Sordariales.</title>
        <authorList>
            <consortium name="Lawrence Berkeley National Laboratory"/>
            <person name="Hensen N."/>
            <person name="Bonometti L."/>
            <person name="Westerberg I."/>
            <person name="Brannstrom I.O."/>
            <person name="Guillou S."/>
            <person name="Cros-Aarteil S."/>
            <person name="Calhoun S."/>
            <person name="Haridas S."/>
            <person name="Kuo A."/>
            <person name="Mondo S."/>
            <person name="Pangilinan J."/>
            <person name="Riley R."/>
            <person name="LaButti K."/>
            <person name="Andreopoulos B."/>
            <person name="Lipzen A."/>
            <person name="Chen C."/>
            <person name="Yanf M."/>
            <person name="Daum C."/>
            <person name="Ng V."/>
            <person name="Clum A."/>
            <person name="Steindorff A."/>
            <person name="Ohm R."/>
            <person name="Martin F."/>
            <person name="Silar P."/>
            <person name="Natvig D."/>
            <person name="Lalanne C."/>
            <person name="Gautier V."/>
            <person name="Ament-velasquez S.L."/>
            <person name="Kruys A."/>
            <person name="Hutchinson M.I."/>
            <person name="Powell A.J."/>
            <person name="Barry K."/>
            <person name="Miller A.N."/>
            <person name="Grigoriev I.V."/>
            <person name="Debuchy R."/>
            <person name="Gladieux P."/>
            <person name="Thoren M.H."/>
            <person name="Johannesson H."/>
        </authorList>
    </citation>
    <scope>NUCLEOTIDE SEQUENCE</scope>
    <source>
        <strain evidence="5">SMH3187-1</strain>
    </source>
</reference>
<dbReference type="Proteomes" id="UP001172155">
    <property type="component" value="Unassembled WGS sequence"/>
</dbReference>
<dbReference type="Gene3D" id="3.40.1170.60">
    <property type="match status" value="1"/>
</dbReference>
<dbReference type="PANTHER" id="PTHR46404:SF1">
    <property type="entry name" value="DNA POLYMERASE IOTA"/>
    <property type="match status" value="1"/>
</dbReference>
<protein>
    <recommendedName>
        <fullName evidence="4">UmuC domain-containing protein</fullName>
    </recommendedName>
</protein>
<feature type="non-terminal residue" evidence="5">
    <location>
        <position position="611"/>
    </location>
</feature>
<organism evidence="5 6">
    <name type="scientific">Schizothecium vesticola</name>
    <dbReference type="NCBI Taxonomy" id="314040"/>
    <lineage>
        <taxon>Eukaryota</taxon>
        <taxon>Fungi</taxon>
        <taxon>Dikarya</taxon>
        <taxon>Ascomycota</taxon>
        <taxon>Pezizomycotina</taxon>
        <taxon>Sordariomycetes</taxon>
        <taxon>Sordariomycetidae</taxon>
        <taxon>Sordariales</taxon>
        <taxon>Schizotheciaceae</taxon>
        <taxon>Schizothecium</taxon>
    </lineage>
</organism>
<name>A0AA40EKG5_9PEZI</name>
<dbReference type="GO" id="GO:0006281">
    <property type="term" value="P:DNA repair"/>
    <property type="evidence" value="ECO:0007669"/>
    <property type="project" value="InterPro"/>
</dbReference>
<dbReference type="GO" id="GO:0003684">
    <property type="term" value="F:damaged DNA binding"/>
    <property type="evidence" value="ECO:0007669"/>
    <property type="project" value="InterPro"/>
</dbReference>
<comment type="caution">
    <text evidence="5">The sequence shown here is derived from an EMBL/GenBank/DDBJ whole genome shotgun (WGS) entry which is preliminary data.</text>
</comment>
<feature type="region of interest" description="Disordered" evidence="3">
    <location>
        <begin position="517"/>
        <end position="589"/>
    </location>
</feature>
<dbReference type="GO" id="GO:0005739">
    <property type="term" value="C:mitochondrion"/>
    <property type="evidence" value="ECO:0007669"/>
    <property type="project" value="UniProtKB-SubCell"/>
</dbReference>
<dbReference type="SUPFAM" id="SSF100879">
    <property type="entry name" value="Lesion bypass DNA polymerase (Y-family), little finger domain"/>
    <property type="match status" value="1"/>
</dbReference>
<sequence>MDLSGHPRRRPPRRNDDRIVLHFDLDCFYAQVVENQQPALKTLPLGIRQKGILATCNYVARKKGVGKLTTLAEAKRLCPDLVVVDGEDLSPFRDVSKRLYALLRSYSWNGRVERLGLDEMFLDVTDMVKYNLELLNQSTITDSFFYLSRTDPAGGGFSYDASSFAGCVHAPEDVAKAAHGGHDGFLDNPLYMRLLVASHLARYLRIKIEDEGYTTACGIATNKLLAKLAGNKNKPRNQTTLLGLSSDVVHAFIDEHNLRKIPGIGGKTTRILEAFVHEKDIDPDMHTLESSLTAGQVRTHPALQSPSVLEQLLGGPGSERGLAAKIWALLHGVDDSDVKAARDVPTQISIEDTYRGLNEPSDIRREMHLLTASLLRRIHTDLVVVEDDDTQPTSPPTTTAGKWLAYPKTLRLTTRPYTSPSDGKPYDWSRTSRSVPLPSFVFHLAAPAEQTAQRLVTETLMPLFHRMNPAPRGWNTGLINVCVTNMAGSASEGGGSTRNIGDMFRRQDEVRREFTAYADEAGEGSPGQAGKRSREEEEEESGEGGSKRVFGEGGRTLAASSPEDDDGDDDEPWDPVLDDGPNDRTDGETCPRCGYWMPLFVVGSHLRYHEM</sequence>
<dbReference type="SUPFAM" id="SSF56672">
    <property type="entry name" value="DNA/RNA polymerases"/>
    <property type="match status" value="1"/>
</dbReference>
<evidence type="ECO:0000313" key="5">
    <source>
        <dbReference type="EMBL" id="KAK0740997.1"/>
    </source>
</evidence>
<dbReference type="Gene3D" id="3.30.1490.100">
    <property type="entry name" value="DNA polymerase, Y-family, little finger domain"/>
    <property type="match status" value="1"/>
</dbReference>
<dbReference type="EMBL" id="JAUKUD010000006">
    <property type="protein sequence ID" value="KAK0740997.1"/>
    <property type="molecule type" value="Genomic_DNA"/>
</dbReference>
<evidence type="ECO:0000259" key="4">
    <source>
        <dbReference type="PROSITE" id="PS50173"/>
    </source>
</evidence>
<dbReference type="Gene3D" id="3.30.70.270">
    <property type="match status" value="1"/>
</dbReference>
<dbReference type="GO" id="GO:0003887">
    <property type="term" value="F:DNA-directed DNA polymerase activity"/>
    <property type="evidence" value="ECO:0007669"/>
    <property type="project" value="TreeGrafter"/>
</dbReference>
<keyword evidence="2" id="KW-0496">Mitochondrion</keyword>
<dbReference type="PANTHER" id="PTHR46404">
    <property type="entry name" value="DNA POLYMERASE IOTA"/>
    <property type="match status" value="1"/>
</dbReference>
<feature type="compositionally biased region" description="Acidic residues" evidence="3">
    <location>
        <begin position="562"/>
        <end position="577"/>
    </location>
</feature>
<dbReference type="InterPro" id="IPR043128">
    <property type="entry name" value="Rev_trsase/Diguanyl_cyclase"/>
</dbReference>
<feature type="domain" description="UmuC" evidence="4">
    <location>
        <begin position="20"/>
        <end position="265"/>
    </location>
</feature>